<dbReference type="Proteomes" id="UP001274830">
    <property type="component" value="Unassembled WGS sequence"/>
</dbReference>
<dbReference type="InterPro" id="IPR000210">
    <property type="entry name" value="BTB/POZ_dom"/>
</dbReference>
<gene>
    <name evidence="2" type="ORF">LTR78_009387</name>
</gene>
<dbReference type="Pfam" id="PF00651">
    <property type="entry name" value="BTB"/>
    <property type="match status" value="1"/>
</dbReference>
<feature type="domain" description="BTB" evidence="1">
    <location>
        <begin position="17"/>
        <end position="87"/>
    </location>
</feature>
<protein>
    <recommendedName>
        <fullName evidence="1">BTB domain-containing protein</fullName>
    </recommendedName>
</protein>
<sequence length="234" mass="26161">MAEHAAPPSKRCKLDYNDTITILAGSTETPFTIHKDVVCAKSDFFAAAYTGNWSEKTGGVVRLPTVEANIVKMYIHWCYANTIDVSLLSSVHEPSFEPIEDKTCNLRSITRALISLYVATDMILDDNLKDCVMDEMMKRYKGKSLNFESGAVQEMLDTIGTNSKMYIFVVDYFARCKVRCSSVEDLANYPPLFLADVVVRFSEVSGKVKANAEPGSETVCRYHICCKKEQNCAL</sequence>
<keyword evidence="3" id="KW-1185">Reference proteome</keyword>
<evidence type="ECO:0000313" key="2">
    <source>
        <dbReference type="EMBL" id="KAK3670695.1"/>
    </source>
</evidence>
<evidence type="ECO:0000313" key="3">
    <source>
        <dbReference type="Proteomes" id="UP001274830"/>
    </source>
</evidence>
<dbReference type="PANTHER" id="PTHR47843">
    <property type="entry name" value="BTB DOMAIN-CONTAINING PROTEIN-RELATED"/>
    <property type="match status" value="1"/>
</dbReference>
<dbReference type="SUPFAM" id="SSF54695">
    <property type="entry name" value="POZ domain"/>
    <property type="match status" value="1"/>
</dbReference>
<dbReference type="PROSITE" id="PS50097">
    <property type="entry name" value="BTB"/>
    <property type="match status" value="1"/>
</dbReference>
<dbReference type="EMBL" id="JAUTXT010000052">
    <property type="protein sequence ID" value="KAK3670695.1"/>
    <property type="molecule type" value="Genomic_DNA"/>
</dbReference>
<accession>A0AAE0TND2</accession>
<dbReference type="Gene3D" id="3.30.710.10">
    <property type="entry name" value="Potassium Channel Kv1.1, Chain A"/>
    <property type="match status" value="1"/>
</dbReference>
<proteinExistence type="predicted"/>
<comment type="caution">
    <text evidence="2">The sequence shown here is derived from an EMBL/GenBank/DDBJ whole genome shotgun (WGS) entry which is preliminary data.</text>
</comment>
<organism evidence="2 3">
    <name type="scientific">Recurvomyces mirabilis</name>
    <dbReference type="NCBI Taxonomy" id="574656"/>
    <lineage>
        <taxon>Eukaryota</taxon>
        <taxon>Fungi</taxon>
        <taxon>Dikarya</taxon>
        <taxon>Ascomycota</taxon>
        <taxon>Pezizomycotina</taxon>
        <taxon>Dothideomycetes</taxon>
        <taxon>Dothideomycetidae</taxon>
        <taxon>Mycosphaerellales</taxon>
        <taxon>Teratosphaeriaceae</taxon>
        <taxon>Recurvomyces</taxon>
    </lineage>
</organism>
<dbReference type="CDD" id="cd18186">
    <property type="entry name" value="BTB_POZ_ZBTB_KLHL-like"/>
    <property type="match status" value="1"/>
</dbReference>
<evidence type="ECO:0000259" key="1">
    <source>
        <dbReference type="PROSITE" id="PS50097"/>
    </source>
</evidence>
<name>A0AAE0TND2_9PEZI</name>
<dbReference type="AlphaFoldDB" id="A0AAE0TND2"/>
<dbReference type="PANTHER" id="PTHR47843:SF2">
    <property type="entry name" value="BTB DOMAIN-CONTAINING PROTEIN"/>
    <property type="match status" value="1"/>
</dbReference>
<reference evidence="2" key="1">
    <citation type="submission" date="2023-07" db="EMBL/GenBank/DDBJ databases">
        <title>Black Yeasts Isolated from many extreme environments.</title>
        <authorList>
            <person name="Coleine C."/>
            <person name="Stajich J.E."/>
            <person name="Selbmann L."/>
        </authorList>
    </citation>
    <scope>NUCLEOTIDE SEQUENCE</scope>
    <source>
        <strain evidence="2">CCFEE 5485</strain>
    </source>
</reference>
<dbReference type="InterPro" id="IPR011333">
    <property type="entry name" value="SKP1/BTB/POZ_sf"/>
</dbReference>